<keyword evidence="2" id="KW-0560">Oxidoreductase</keyword>
<dbReference type="Pfam" id="PF00106">
    <property type="entry name" value="adh_short"/>
    <property type="match status" value="1"/>
</dbReference>
<dbReference type="PRINTS" id="PR00081">
    <property type="entry name" value="GDHRDH"/>
</dbReference>
<dbReference type="PRINTS" id="PR00080">
    <property type="entry name" value="SDRFAMILY"/>
</dbReference>
<evidence type="ECO:0000256" key="2">
    <source>
        <dbReference type="ARBA" id="ARBA00023002"/>
    </source>
</evidence>
<keyword evidence="5" id="KW-1185">Reference proteome</keyword>
<dbReference type="RefSeq" id="WP_345083547.1">
    <property type="nucleotide sequence ID" value="NZ_BAABFA010000018.1"/>
</dbReference>
<dbReference type="Proteomes" id="UP001500067">
    <property type="component" value="Unassembled WGS sequence"/>
</dbReference>
<protein>
    <submittedName>
        <fullName evidence="4">SDR family NAD(P)-dependent oxidoreductase</fullName>
    </submittedName>
</protein>
<dbReference type="SUPFAM" id="SSF51735">
    <property type="entry name" value="NAD(P)-binding Rossmann-fold domains"/>
    <property type="match status" value="1"/>
</dbReference>
<name>A0ABP8NLU0_9BACT</name>
<gene>
    <name evidence="4" type="ORF">GCM10023093_24140</name>
</gene>
<dbReference type="InterPro" id="IPR002347">
    <property type="entry name" value="SDR_fam"/>
</dbReference>
<evidence type="ECO:0000313" key="4">
    <source>
        <dbReference type="EMBL" id="GAA4467779.1"/>
    </source>
</evidence>
<proteinExistence type="inferred from homology"/>
<evidence type="ECO:0000313" key="5">
    <source>
        <dbReference type="Proteomes" id="UP001500067"/>
    </source>
</evidence>
<dbReference type="PROSITE" id="PS00061">
    <property type="entry name" value="ADH_SHORT"/>
    <property type="match status" value="1"/>
</dbReference>
<dbReference type="InterPro" id="IPR036291">
    <property type="entry name" value="NAD(P)-bd_dom_sf"/>
</dbReference>
<accession>A0ABP8NLU0</accession>
<dbReference type="EMBL" id="BAABFA010000018">
    <property type="protein sequence ID" value="GAA4467779.1"/>
    <property type="molecule type" value="Genomic_DNA"/>
</dbReference>
<dbReference type="InterPro" id="IPR020904">
    <property type="entry name" value="Sc_DH/Rdtase_CS"/>
</dbReference>
<reference evidence="5" key="1">
    <citation type="journal article" date="2019" name="Int. J. Syst. Evol. Microbiol.">
        <title>The Global Catalogue of Microorganisms (GCM) 10K type strain sequencing project: providing services to taxonomists for standard genome sequencing and annotation.</title>
        <authorList>
            <consortium name="The Broad Institute Genomics Platform"/>
            <consortium name="The Broad Institute Genome Sequencing Center for Infectious Disease"/>
            <person name="Wu L."/>
            <person name="Ma J."/>
        </authorList>
    </citation>
    <scope>NUCLEOTIDE SEQUENCE [LARGE SCALE GENOMIC DNA]</scope>
    <source>
        <strain evidence="5">JCM 32105</strain>
    </source>
</reference>
<evidence type="ECO:0000256" key="1">
    <source>
        <dbReference type="ARBA" id="ARBA00006484"/>
    </source>
</evidence>
<organism evidence="4 5">
    <name type="scientific">Nemorincola caseinilytica</name>
    <dbReference type="NCBI Taxonomy" id="2054315"/>
    <lineage>
        <taxon>Bacteria</taxon>
        <taxon>Pseudomonadati</taxon>
        <taxon>Bacteroidota</taxon>
        <taxon>Chitinophagia</taxon>
        <taxon>Chitinophagales</taxon>
        <taxon>Chitinophagaceae</taxon>
        <taxon>Nemorincola</taxon>
    </lineage>
</organism>
<sequence length="258" mass="28511">MSRTILITGATAGFGRAIAERCAKEGYTVCITGRREERLKALKEELEAKYGVRVIPLCFDVRDSAQVAAAITELKQQVDRIDVLVNNAGLAAGLSTIDEGELADWEVMIDTNIKGLVYMTRQVAPMMREQASGHIINIGSTAGKTVYRNGNVYCATKFAVDALTQATRIDMLQYGIKVTSINPGMAETEFSLVRYKGDEERAANMYKGVRPLQAEDIADILWYCINLPPHVCINDLTVTCLTQVNSVYHIKEAERIVK</sequence>
<dbReference type="PANTHER" id="PTHR42901:SF1">
    <property type="entry name" value="ALCOHOL DEHYDROGENASE"/>
    <property type="match status" value="1"/>
</dbReference>
<comment type="caution">
    <text evidence="4">The sequence shown here is derived from an EMBL/GenBank/DDBJ whole genome shotgun (WGS) entry which is preliminary data.</text>
</comment>
<dbReference type="Gene3D" id="3.40.50.720">
    <property type="entry name" value="NAD(P)-binding Rossmann-like Domain"/>
    <property type="match status" value="1"/>
</dbReference>
<comment type="similarity">
    <text evidence="1 3">Belongs to the short-chain dehydrogenases/reductases (SDR) family.</text>
</comment>
<dbReference type="PANTHER" id="PTHR42901">
    <property type="entry name" value="ALCOHOL DEHYDROGENASE"/>
    <property type="match status" value="1"/>
</dbReference>
<evidence type="ECO:0000256" key="3">
    <source>
        <dbReference type="RuleBase" id="RU000363"/>
    </source>
</evidence>